<gene>
    <name evidence="2" type="ORF">Malapachy_2610</name>
</gene>
<organism evidence="2 3">
    <name type="scientific">Malassezia pachydermatis</name>
    <dbReference type="NCBI Taxonomy" id="77020"/>
    <lineage>
        <taxon>Eukaryota</taxon>
        <taxon>Fungi</taxon>
        <taxon>Dikarya</taxon>
        <taxon>Basidiomycota</taxon>
        <taxon>Ustilaginomycotina</taxon>
        <taxon>Malasseziomycetes</taxon>
        <taxon>Malasseziales</taxon>
        <taxon>Malasseziaceae</taxon>
        <taxon>Malassezia</taxon>
    </lineage>
</organism>
<keyword evidence="1" id="KW-0175">Coiled coil</keyword>
<protein>
    <submittedName>
        <fullName evidence="2">Centromere protein k</fullName>
    </submittedName>
</protein>
<dbReference type="OrthoDB" id="9445768at2759"/>
<dbReference type="RefSeq" id="XP_017993092.1">
    <property type="nucleotide sequence ID" value="XM_018137098.1"/>
</dbReference>
<comment type="caution">
    <text evidence="2">The sequence shown here is derived from an EMBL/GenBank/DDBJ whole genome shotgun (WGS) entry which is preliminary data.</text>
</comment>
<name>A0A0M8MWY5_9BASI</name>
<sequence>MEEAQEECRRLDRAILEAQKNLAAPPTSLQATQDVNVLRQQLTQCVEQHRILLQELEQELRVAKSTAEDQQTLCQELHEIEQAWQAQPEIPTSSHSEKALLKVLVSLTEHAFADPELCVQLRLLLEWLLNALWEQPDDPYVRTKGLDPSVLAFVQQAQLIEHHPSQAGLVRLVAFHEPMPDPQTLRPTLYK</sequence>
<keyword evidence="3" id="KW-1185">Reference proteome</keyword>
<evidence type="ECO:0000313" key="3">
    <source>
        <dbReference type="Proteomes" id="UP000037751"/>
    </source>
</evidence>
<dbReference type="VEuPathDB" id="FungiDB:Malapachy_2610"/>
<dbReference type="EMBL" id="LGAV01000002">
    <property type="protein sequence ID" value="KOS15460.1"/>
    <property type="molecule type" value="Genomic_DNA"/>
</dbReference>
<dbReference type="Proteomes" id="UP000037751">
    <property type="component" value="Unassembled WGS sequence"/>
</dbReference>
<evidence type="ECO:0000256" key="1">
    <source>
        <dbReference type="SAM" id="Coils"/>
    </source>
</evidence>
<accession>A0A0M8MWY5</accession>
<evidence type="ECO:0000313" key="2">
    <source>
        <dbReference type="EMBL" id="KOS15460.1"/>
    </source>
</evidence>
<dbReference type="AlphaFoldDB" id="A0A0M8MWY5"/>
<feature type="coiled-coil region" evidence="1">
    <location>
        <begin position="1"/>
        <end position="73"/>
    </location>
</feature>
<dbReference type="GeneID" id="28728973"/>
<reference evidence="2 3" key="1">
    <citation type="submission" date="2015-07" db="EMBL/GenBank/DDBJ databases">
        <title>Draft Genome Sequence of Malassezia furfur CBS1878 and Malassezia pachydermatis CBS1879.</title>
        <authorList>
            <person name="Triana S."/>
            <person name="Ohm R."/>
            <person name="Gonzalez A."/>
            <person name="DeCock H."/>
            <person name="Restrepo S."/>
            <person name="Celis A."/>
        </authorList>
    </citation>
    <scope>NUCLEOTIDE SEQUENCE [LARGE SCALE GENOMIC DNA]</scope>
    <source>
        <strain evidence="2 3">CBS 1879</strain>
    </source>
</reference>
<proteinExistence type="predicted"/>